<sequence>MSSSPEPQRPSSRRATPRSHQRPPRLEALNLPPVADLTVLTPSPIDESDLLLPEPTPNKPSHSLSEKRISDEDDKQEEEEYDAPNPATVALWRHYLFKVHKYSSYSFTAFLSLHLATANVMPALVGIDAADNAVVLARVLYQMPVVEETLVFGSLAAHLISGAVLRIHKIRRDKRWYSRRLKMSRISFTGYLLAPLVTAHVVVARVIPLIKEGDSSMISLRYISRGFVRSRLVSWSVYAGMLGLTVYHVGYGWSRWLRIRKYTRVRIAGAAVFALGIWGLNTVSKANNIAWWLGKKYDAMYEMAEGMVFRWTALGAGVVYGLVHSYSLSVSSEKKAAAAEWAHKEALIAKAKAEYAKLHPKPAAAAATATLDFSDPNFDFAKYLETALKE</sequence>
<proteinExistence type="predicted"/>
<name>A0ACC3TVA5_9ASCO</name>
<evidence type="ECO:0000313" key="1">
    <source>
        <dbReference type="EMBL" id="KAK9325097.1"/>
    </source>
</evidence>
<reference evidence="2" key="1">
    <citation type="journal article" date="2024" name="Front. Bioeng. Biotechnol.">
        <title>Genome-scale model development and genomic sequencing of the oleaginous clade Lipomyces.</title>
        <authorList>
            <person name="Czajka J.J."/>
            <person name="Han Y."/>
            <person name="Kim J."/>
            <person name="Mondo S.J."/>
            <person name="Hofstad B.A."/>
            <person name="Robles A."/>
            <person name="Haridas S."/>
            <person name="Riley R."/>
            <person name="LaButti K."/>
            <person name="Pangilinan J."/>
            <person name="Andreopoulos W."/>
            <person name="Lipzen A."/>
            <person name="Yan J."/>
            <person name="Wang M."/>
            <person name="Ng V."/>
            <person name="Grigoriev I.V."/>
            <person name="Spatafora J.W."/>
            <person name="Magnuson J.K."/>
            <person name="Baker S.E."/>
            <person name="Pomraning K.R."/>
        </authorList>
    </citation>
    <scope>NUCLEOTIDE SEQUENCE [LARGE SCALE GENOMIC DNA]</scope>
    <source>
        <strain evidence="2">CBS 10300</strain>
    </source>
</reference>
<evidence type="ECO:0000313" key="2">
    <source>
        <dbReference type="Proteomes" id="UP001489719"/>
    </source>
</evidence>
<gene>
    <name evidence="1" type="ORF">V1517DRAFT_355844</name>
</gene>
<organism evidence="1 2">
    <name type="scientific">Lipomyces orientalis</name>
    <dbReference type="NCBI Taxonomy" id="1233043"/>
    <lineage>
        <taxon>Eukaryota</taxon>
        <taxon>Fungi</taxon>
        <taxon>Dikarya</taxon>
        <taxon>Ascomycota</taxon>
        <taxon>Saccharomycotina</taxon>
        <taxon>Lipomycetes</taxon>
        <taxon>Lipomycetales</taxon>
        <taxon>Lipomycetaceae</taxon>
        <taxon>Lipomyces</taxon>
    </lineage>
</organism>
<comment type="caution">
    <text evidence="1">The sequence shown here is derived from an EMBL/GenBank/DDBJ whole genome shotgun (WGS) entry which is preliminary data.</text>
</comment>
<dbReference type="Proteomes" id="UP001489719">
    <property type="component" value="Unassembled WGS sequence"/>
</dbReference>
<keyword evidence="2" id="KW-1185">Reference proteome</keyword>
<protein>
    <submittedName>
        <fullName evidence="1">ATP synthase E chain-domain-containing protein</fullName>
    </submittedName>
</protein>
<dbReference type="EMBL" id="MU970043">
    <property type="protein sequence ID" value="KAK9325097.1"/>
    <property type="molecule type" value="Genomic_DNA"/>
</dbReference>
<accession>A0ACC3TVA5</accession>